<dbReference type="EMBL" id="CP062796">
    <property type="protein sequence ID" value="QUL98262.1"/>
    <property type="molecule type" value="Genomic_DNA"/>
</dbReference>
<dbReference type="AlphaFoldDB" id="A0AAT9LAY4"/>
<dbReference type="KEGG" id="fcz:IMF26_09550"/>
<dbReference type="Gene3D" id="3.40.50.11890">
    <property type="match status" value="1"/>
</dbReference>
<dbReference type="InterPro" id="IPR010327">
    <property type="entry name" value="FldB/FldC_alpha/beta"/>
</dbReference>
<dbReference type="PANTHER" id="PTHR30548:SF2">
    <property type="entry name" value="2-HYDROXYACYL-COA DEHYDRATASE,D-COMPONENT"/>
    <property type="match status" value="1"/>
</dbReference>
<sequence>MWPRFFRLHKSPTQGNFPEKALRFLLERGFTYKAVETYLARKSNGQKSYQEVAASGILTELRQAYRRERPVIYTTAFVPTELVYGLGAVPFLPEVWSGFAASLGVAPRAIHISESLGYSQDLCSFHRCGLGLFGMGILPNPSAVIVSSHLCDGGRRSLYYHSRVAGCPLYVLDVPYSFDREARVFLARQIEHVAQDLVRKVPGLSLDHMRRAIEASNGARRVYLDVCRVRRNVPSPWRGSEALNYVSVFLSSWGSGWLPEFYGELLRYLERTVRTCAFPVGNERHRLLWLNLRPYYRTPIFDFLEKQFSTSIAFEEYSKLYWPEIDPDNWAEGLAEKMMSNFGWGPLERRIHAVWSMVEDYSIDGVVQFNQWGCRQSNGGARPLRDFLQKRGIPFLELDGDGVDAGNSGSAQAITRLSAFLEMLDSRGVIA</sequence>
<comment type="cofactor">
    <cofactor evidence="1">
        <name>[4Fe-4S] cluster</name>
        <dbReference type="ChEBI" id="CHEBI:49883"/>
    </cofactor>
</comment>
<proteinExistence type="inferred from homology"/>
<comment type="similarity">
    <text evidence="2">Belongs to the FldB/FldC dehydratase alpha/beta subunit family.</text>
</comment>
<evidence type="ECO:0000256" key="2">
    <source>
        <dbReference type="ARBA" id="ARBA00005806"/>
    </source>
</evidence>
<dbReference type="Gene3D" id="3.40.50.11900">
    <property type="match status" value="1"/>
</dbReference>
<accession>A0AAT9LAY4</accession>
<organism evidence="3">
    <name type="scientific">Candidatus Fermentithermobacillus carboniphilus</name>
    <dbReference type="NCBI Taxonomy" id="3085328"/>
    <lineage>
        <taxon>Bacteria</taxon>
        <taxon>Bacillati</taxon>
        <taxon>Bacillota</taxon>
        <taxon>Candidatus Fermentithermobacillia</taxon>
        <taxon>Candidatus Fermentithermobacillales</taxon>
        <taxon>Candidatus Fermentithermobacillaceae</taxon>
        <taxon>Candidatus Fermentithermobacillus</taxon>
    </lineage>
</organism>
<protein>
    <submittedName>
        <fullName evidence="3">2-hydroxyacyl-CoA dehydratase</fullName>
    </submittedName>
</protein>
<evidence type="ECO:0000313" key="3">
    <source>
        <dbReference type="EMBL" id="QUL98262.1"/>
    </source>
</evidence>
<gene>
    <name evidence="3" type="ORF">IMF26_09550</name>
</gene>
<dbReference type="PANTHER" id="PTHR30548">
    <property type="entry name" value="2-HYDROXYGLUTARYL-COA DEHYDRATASE, D-COMPONENT-RELATED"/>
    <property type="match status" value="1"/>
</dbReference>
<name>A0AAT9LAY4_9FIRM</name>
<dbReference type="Pfam" id="PF06050">
    <property type="entry name" value="HGD-D"/>
    <property type="match status" value="1"/>
</dbReference>
<evidence type="ECO:0000256" key="1">
    <source>
        <dbReference type="ARBA" id="ARBA00001966"/>
    </source>
</evidence>
<dbReference type="GO" id="GO:0016836">
    <property type="term" value="F:hydro-lyase activity"/>
    <property type="evidence" value="ECO:0007669"/>
    <property type="project" value="UniProtKB-ARBA"/>
</dbReference>
<reference evidence="3" key="2">
    <citation type="journal article" date="2023" name="Biology">
        <title>Prokaryotic Life Associated with Coal-Fire Gas Vents Revealed by Metagenomics.</title>
        <authorList>
            <person name="Kadnikov V.V."/>
            <person name="Mardanov A.V."/>
            <person name="Beletsky A.V."/>
            <person name="Karnachuk O.V."/>
            <person name="Ravin N.V."/>
        </authorList>
    </citation>
    <scope>NUCLEOTIDE SEQUENCE</scope>
    <source>
        <strain evidence="3">Bu02</strain>
    </source>
</reference>
<reference evidence="3" key="1">
    <citation type="submission" date="2020-10" db="EMBL/GenBank/DDBJ databases">
        <authorList>
            <person name="Kadnikov V."/>
            <person name="Beletsky A.V."/>
            <person name="Mardanov A.V."/>
            <person name="Karnachuk O.V."/>
            <person name="Ravin N.V."/>
        </authorList>
    </citation>
    <scope>NUCLEOTIDE SEQUENCE</scope>
    <source>
        <strain evidence="3">Bu02</strain>
    </source>
</reference>